<evidence type="ECO:0000259" key="6">
    <source>
        <dbReference type="PROSITE" id="PS50991"/>
    </source>
</evidence>
<dbReference type="InterPro" id="IPR000891">
    <property type="entry name" value="PYR_CT"/>
</dbReference>
<dbReference type="NCBIfam" id="NF004283">
    <property type="entry name" value="PRK05692.1"/>
    <property type="match status" value="1"/>
</dbReference>
<evidence type="ECO:0000313" key="10">
    <source>
        <dbReference type="Proteomes" id="UP000593663"/>
    </source>
</evidence>
<gene>
    <name evidence="8" type="ORF">H5V43_00835</name>
    <name evidence="7" type="ORF">SFOMI_3116</name>
</gene>
<dbReference type="GO" id="GO:0046951">
    <property type="term" value="P:ketone body biosynthetic process"/>
    <property type="evidence" value="ECO:0007669"/>
    <property type="project" value="TreeGrafter"/>
</dbReference>
<reference evidence="7 9" key="1">
    <citation type="journal article" date="2013" name="Biodegradation">
        <title>Occurrence of 4-tert-butylphenol (4-t-BP) biodegradation in an aquatic sample caused by the presence of Spirodela polyrrhiza and isolation of a 4-t-BP-utilizing bacterium.</title>
        <authorList>
            <person name="Ogata Y."/>
            <person name="Toyama T."/>
            <person name="Yu N."/>
            <person name="Wang X."/>
            <person name="Sei K."/>
            <person name="Ike M."/>
        </authorList>
    </citation>
    <scope>NUCLEOTIDE SEQUENCE [LARGE SCALE GENOMIC DNA]</scope>
    <source>
        <strain evidence="7 9">OMI</strain>
    </source>
</reference>
<reference evidence="7 9" key="2">
    <citation type="journal article" date="2013" name="Environ. Sci. Technol.">
        <title>The 4-tert-butylphenol-utilizing bacterium Sphingobium fuliginis OMI can degrade bisphenols via phenolic ring hydroxylation and meta-cleavage pathway.</title>
        <authorList>
            <person name="Ogata Y."/>
            <person name="Goda S."/>
            <person name="Toyama T."/>
            <person name="Sei K."/>
            <person name="Ike M."/>
        </authorList>
    </citation>
    <scope>NUCLEOTIDE SEQUENCE [LARGE SCALE GENOMIC DNA]</scope>
    <source>
        <strain evidence="7 9">OMI</strain>
    </source>
</reference>
<accession>A0A292ZI92</accession>
<dbReference type="AlphaFoldDB" id="A0A292ZI92"/>
<reference evidence="7" key="4">
    <citation type="submission" date="2017-10" db="EMBL/GenBank/DDBJ databases">
        <authorList>
            <person name="Banno H."/>
            <person name="Chua N.-H."/>
        </authorList>
    </citation>
    <scope>NUCLEOTIDE SEQUENCE</scope>
    <source>
        <strain evidence="7">OMI</strain>
    </source>
</reference>
<dbReference type="InterPro" id="IPR043594">
    <property type="entry name" value="HMGL"/>
</dbReference>
<dbReference type="PROSITE" id="PS50991">
    <property type="entry name" value="PYR_CT"/>
    <property type="match status" value="1"/>
</dbReference>
<reference evidence="7" key="3">
    <citation type="submission" date="2017-10" db="EMBL/GenBank/DDBJ databases">
        <title>Bioaugmenting a lab-scale membrane bioreactor with Sphingobium fuliginis OMI to degrade 4-tert-butylphenol.</title>
        <authorList>
            <person name="Takada K."/>
            <person name="Shiba T."/>
            <person name="Soda S."/>
            <person name="Inoue D."/>
            <person name="Miyake M."/>
            <person name="Eguchi M."/>
            <person name="Ike M."/>
        </authorList>
    </citation>
    <scope>NUCLEOTIDE SEQUENCE</scope>
    <source>
        <strain evidence="7">OMI</strain>
    </source>
</reference>
<keyword evidence="4 7" id="KW-0456">Lyase</keyword>
<comment type="similarity">
    <text evidence="1">Belongs to the HMG-CoA lyase family.</text>
</comment>
<evidence type="ECO:0000313" key="7">
    <source>
        <dbReference type="EMBL" id="GAY22559.1"/>
    </source>
</evidence>
<dbReference type="EMBL" id="CP060035">
    <property type="protein sequence ID" value="QOT71759.1"/>
    <property type="molecule type" value="Genomic_DNA"/>
</dbReference>
<name>A0A292ZI92_SPHSA</name>
<dbReference type="Proteomes" id="UP000593663">
    <property type="component" value="Chromosome 1"/>
</dbReference>
<evidence type="ECO:0000256" key="3">
    <source>
        <dbReference type="ARBA" id="ARBA00022723"/>
    </source>
</evidence>
<dbReference type="PANTHER" id="PTHR42738:SF7">
    <property type="entry name" value="HYDROXYMETHYLGLUTARYL-COA LYASE"/>
    <property type="match status" value="1"/>
</dbReference>
<dbReference type="CDD" id="cd07938">
    <property type="entry name" value="DRE_TIM_HMGL"/>
    <property type="match status" value="1"/>
</dbReference>
<dbReference type="EMBL" id="BEWI01000032">
    <property type="protein sequence ID" value="GAY22559.1"/>
    <property type="molecule type" value="Genomic_DNA"/>
</dbReference>
<dbReference type="Pfam" id="PF00682">
    <property type="entry name" value="HMGL-like"/>
    <property type="match status" value="1"/>
</dbReference>
<comment type="similarity">
    <text evidence="5">Belongs to the alpha-IPM synthase/homocitrate synthase family.</text>
</comment>
<dbReference type="GO" id="GO:0004419">
    <property type="term" value="F:hydroxymethylglutaryl-CoA lyase activity"/>
    <property type="evidence" value="ECO:0007669"/>
    <property type="project" value="UniProtKB-EC"/>
</dbReference>
<dbReference type="RefSeq" id="WP_025547199.1">
    <property type="nucleotide sequence ID" value="NZ_BATN01000008.1"/>
</dbReference>
<sequence length="312" mass="32272">MDPVVIRPVVIREVGLRDGLQMLAAGPTTGQKQAWIDAERAAGLREMEVCSFVPATLMPQFADAADIVRYARGVEGLTVTALAPNLRGAQLAAEAGVDKINFVISVSESHNLANVRRTPHESIGQLREIVAMLASLPPDGRPGIDVGLSTAFGCSIEGRVDPEATLRLAEEVAAAGVDGITIADTVGYADPIAVAGLSAAMLERFADLPIAIHLHDTRGLALANAFSAYRAGIRIFDGSLGGLGGCPHAPGATGNVAIEDLIFMFELMGVDTGIDLARLLAARSAVAAMLPPGALGGQLARAGLPKTMRVAS</sequence>
<keyword evidence="2 5" id="KW-0808">Transferase</keyword>
<feature type="domain" description="Pyruvate carboxyltransferase" evidence="6">
    <location>
        <begin position="9"/>
        <end position="280"/>
    </location>
</feature>
<reference evidence="10" key="5">
    <citation type="submission" date="2020-08" db="EMBL/GenBank/DDBJ databases">
        <title>Complete genome sequence of Sphingobium barthaii strain KK22, a high-molecular-weight polycyclic aromatic hydrocarbon-degrading soil bacterium.</title>
        <authorList>
            <person name="Mori J.F."/>
            <person name="Kanaly R.A."/>
        </authorList>
    </citation>
    <scope>NUCLEOTIDE SEQUENCE [LARGE SCALE GENOMIC DNA]</scope>
    <source>
        <strain evidence="10">KK22</strain>
    </source>
</reference>
<dbReference type="GO" id="GO:0006552">
    <property type="term" value="P:L-leucine catabolic process"/>
    <property type="evidence" value="ECO:0007669"/>
    <property type="project" value="TreeGrafter"/>
</dbReference>
<dbReference type="GO" id="GO:0046872">
    <property type="term" value="F:metal ion binding"/>
    <property type="evidence" value="ECO:0007669"/>
    <property type="project" value="UniProtKB-KW"/>
</dbReference>
<evidence type="ECO:0000313" key="9">
    <source>
        <dbReference type="Proteomes" id="UP000221538"/>
    </source>
</evidence>
<dbReference type="Proteomes" id="UP000221538">
    <property type="component" value="Unassembled WGS sequence"/>
</dbReference>
<dbReference type="KEGG" id="sbar:H5V43_00835"/>
<evidence type="ECO:0000256" key="1">
    <source>
        <dbReference type="ARBA" id="ARBA00009405"/>
    </source>
</evidence>
<dbReference type="InterPro" id="IPR013785">
    <property type="entry name" value="Aldolase_TIM"/>
</dbReference>
<dbReference type="PROSITE" id="PS00815">
    <property type="entry name" value="AIPM_HOMOCIT_SYNTH_1"/>
    <property type="match status" value="1"/>
</dbReference>
<evidence type="ECO:0000256" key="2">
    <source>
        <dbReference type="ARBA" id="ARBA00022679"/>
    </source>
</evidence>
<protein>
    <submittedName>
        <fullName evidence="7">Hydroxymethylglutaryl-CoA lyase</fullName>
        <ecNumber evidence="7">4.1.3.4</ecNumber>
    </submittedName>
</protein>
<organism evidence="7 9">
    <name type="scientific">Sphingobium fuliginis (strain ATCC 27551)</name>
    <dbReference type="NCBI Taxonomy" id="336203"/>
    <lineage>
        <taxon>Bacteria</taxon>
        <taxon>Pseudomonadati</taxon>
        <taxon>Pseudomonadota</taxon>
        <taxon>Alphaproteobacteria</taxon>
        <taxon>Sphingomonadales</taxon>
        <taxon>Sphingomonadaceae</taxon>
        <taxon>Sphingobium</taxon>
    </lineage>
</organism>
<dbReference type="PANTHER" id="PTHR42738">
    <property type="entry name" value="HYDROXYMETHYLGLUTARYL-COA LYASE"/>
    <property type="match status" value="1"/>
</dbReference>
<dbReference type="GO" id="GO:0046912">
    <property type="term" value="F:acyltransferase activity, acyl groups converted into alkyl on transfer"/>
    <property type="evidence" value="ECO:0007669"/>
    <property type="project" value="InterPro"/>
</dbReference>
<keyword evidence="3" id="KW-0479">Metal-binding</keyword>
<dbReference type="InterPro" id="IPR002034">
    <property type="entry name" value="AIPM/Hcit_synth_CS"/>
</dbReference>
<dbReference type="SUPFAM" id="SSF51569">
    <property type="entry name" value="Aldolase"/>
    <property type="match status" value="1"/>
</dbReference>
<proteinExistence type="inferred from homology"/>
<dbReference type="EC" id="4.1.3.4" evidence="7"/>
<reference evidence="8" key="6">
    <citation type="journal article" date="2021" name="Microbiol. Resour. Announc.">
        <title>Complete Genome Sequence of Sphingobium barthaii KK22, a High-Molecular-Weight Polycyclic Aromatic Hydrocarbon-Degrading Soil Bacterium.</title>
        <authorList>
            <person name="Mori J.F."/>
            <person name="Kanaly R.A."/>
        </authorList>
    </citation>
    <scope>NUCLEOTIDE SEQUENCE</scope>
    <source>
        <strain evidence="8">KK22</strain>
    </source>
</reference>
<evidence type="ECO:0000256" key="4">
    <source>
        <dbReference type="ARBA" id="ARBA00023239"/>
    </source>
</evidence>
<dbReference type="Gene3D" id="3.20.20.70">
    <property type="entry name" value="Aldolase class I"/>
    <property type="match status" value="1"/>
</dbReference>
<evidence type="ECO:0000313" key="8">
    <source>
        <dbReference type="EMBL" id="QOT71759.1"/>
    </source>
</evidence>
<evidence type="ECO:0000256" key="5">
    <source>
        <dbReference type="RuleBase" id="RU003523"/>
    </source>
</evidence>